<dbReference type="Pfam" id="PF07827">
    <property type="entry name" value="KNTase_C"/>
    <property type="match status" value="1"/>
</dbReference>
<evidence type="ECO:0000313" key="3">
    <source>
        <dbReference type="Proteomes" id="UP000051373"/>
    </source>
</evidence>
<comment type="caution">
    <text evidence="2">The sequence shown here is derived from an EMBL/GenBank/DDBJ whole genome shotgun (WGS) entry which is preliminary data.</text>
</comment>
<feature type="domain" description="Kanamycin nucleotidyltransferase C-terminal" evidence="1">
    <location>
        <begin position="142"/>
        <end position="249"/>
    </location>
</feature>
<dbReference type="InterPro" id="IPR012481">
    <property type="entry name" value="KNTase_C"/>
</dbReference>
<organism evidence="2 3">
    <name type="scientific">candidate division WOR_3 bacterium SM23_42</name>
    <dbReference type="NCBI Taxonomy" id="1703779"/>
    <lineage>
        <taxon>Bacteria</taxon>
        <taxon>Bacteria division WOR-3</taxon>
    </lineage>
</organism>
<dbReference type="SUPFAM" id="SSF81301">
    <property type="entry name" value="Nucleotidyltransferase"/>
    <property type="match status" value="1"/>
</dbReference>
<dbReference type="InterPro" id="IPR043519">
    <property type="entry name" value="NT_sf"/>
</dbReference>
<protein>
    <recommendedName>
        <fullName evidence="1">Kanamycin nucleotidyltransferase C-terminal domain-containing protein</fullName>
    </recommendedName>
</protein>
<dbReference type="Gene3D" id="3.30.460.10">
    <property type="entry name" value="Beta Polymerase, domain 2"/>
    <property type="match status" value="1"/>
</dbReference>
<evidence type="ECO:0000259" key="1">
    <source>
        <dbReference type="Pfam" id="PF07827"/>
    </source>
</evidence>
<dbReference type="Gene3D" id="1.20.120.330">
    <property type="entry name" value="Nucleotidyltransferases domain 2"/>
    <property type="match status" value="1"/>
</dbReference>
<dbReference type="EMBL" id="LJUJ01000022">
    <property type="protein sequence ID" value="KPK62944.1"/>
    <property type="molecule type" value="Genomic_DNA"/>
</dbReference>
<dbReference type="AlphaFoldDB" id="A0A0S8FQB2"/>
<dbReference type="Proteomes" id="UP000051373">
    <property type="component" value="Unassembled WGS sequence"/>
</dbReference>
<proteinExistence type="predicted"/>
<evidence type="ECO:0000313" key="2">
    <source>
        <dbReference type="EMBL" id="KPK62944.1"/>
    </source>
</evidence>
<sequence length="274" mass="32279">MKKYRQPKSNKEPIGLKKHTHAQRTELLRTVVLPMLRKELGNNLIAIAADGSYARDEDTGYSDLELMIFVKDNAELPRGFSKIYDGMLVEGLFITEHEYHKTVHEPNKDWYIAGSDTLLPVMNRSFVRRLQKYQTKNLAQKCDNIAREMLYELQESFGKLFTAIDTRNRENLFPILSDAVMVVLKLLAYINRKPYASLNSFMSEARKFKHKPRGLDEFLRLIIEGEYKNMKTLEKSAKKLYTAIEVYFKNRYEDKIYDDDLLTIYRKQKTTKRR</sequence>
<accession>A0A0S8FQB2</accession>
<dbReference type="STRING" id="1703779.AMJ83_09315"/>
<name>A0A0S8FQB2_UNCW3</name>
<gene>
    <name evidence="2" type="ORF">AMJ83_09315</name>
</gene>
<dbReference type="GO" id="GO:0046677">
    <property type="term" value="P:response to antibiotic"/>
    <property type="evidence" value="ECO:0007669"/>
    <property type="project" value="InterPro"/>
</dbReference>
<dbReference type="GO" id="GO:0016779">
    <property type="term" value="F:nucleotidyltransferase activity"/>
    <property type="evidence" value="ECO:0007669"/>
    <property type="project" value="InterPro"/>
</dbReference>
<reference evidence="2 3" key="1">
    <citation type="journal article" date="2015" name="Microbiome">
        <title>Genomic resolution of linkages in carbon, nitrogen, and sulfur cycling among widespread estuary sediment bacteria.</title>
        <authorList>
            <person name="Baker B.J."/>
            <person name="Lazar C.S."/>
            <person name="Teske A.P."/>
            <person name="Dick G.J."/>
        </authorList>
    </citation>
    <scope>NUCLEOTIDE SEQUENCE [LARGE SCALE GENOMIC DNA]</scope>
    <source>
        <strain evidence="2">SM23_42</strain>
    </source>
</reference>